<dbReference type="GeneID" id="27358557"/>
<evidence type="ECO:0000313" key="1">
    <source>
        <dbReference type="EMBL" id="KIW42994.1"/>
    </source>
</evidence>
<protein>
    <submittedName>
        <fullName evidence="1">Uncharacterized protein</fullName>
    </submittedName>
</protein>
<accession>A0A0D2E5C5</accession>
<evidence type="ECO:0000313" key="2">
    <source>
        <dbReference type="Proteomes" id="UP000053342"/>
    </source>
</evidence>
<proteinExistence type="predicted"/>
<dbReference type="VEuPathDB" id="FungiDB:PV06_06483"/>
<dbReference type="HOGENOM" id="CLU_1806182_0_0_1"/>
<dbReference type="AlphaFoldDB" id="A0A0D2E5C5"/>
<dbReference type="Proteomes" id="UP000053342">
    <property type="component" value="Unassembled WGS sequence"/>
</dbReference>
<reference evidence="1 2" key="1">
    <citation type="submission" date="2015-01" db="EMBL/GenBank/DDBJ databases">
        <title>The Genome Sequence of Exophiala oligosperma CBS72588.</title>
        <authorList>
            <consortium name="The Broad Institute Genomics Platform"/>
            <person name="Cuomo C."/>
            <person name="de Hoog S."/>
            <person name="Gorbushina A."/>
            <person name="Stielow B."/>
            <person name="Teixiera M."/>
            <person name="Abouelleil A."/>
            <person name="Chapman S.B."/>
            <person name="Priest M."/>
            <person name="Young S.K."/>
            <person name="Wortman J."/>
            <person name="Nusbaum C."/>
            <person name="Birren B."/>
        </authorList>
    </citation>
    <scope>NUCLEOTIDE SEQUENCE [LARGE SCALE GENOMIC DNA]</scope>
    <source>
        <strain evidence="1 2">CBS 72588</strain>
    </source>
</reference>
<dbReference type="RefSeq" id="XP_016263210.1">
    <property type="nucleotide sequence ID" value="XM_016407606.1"/>
</dbReference>
<gene>
    <name evidence="1" type="ORF">PV06_06483</name>
</gene>
<name>A0A0D2E5C5_9EURO</name>
<keyword evidence="2" id="KW-1185">Reference proteome</keyword>
<sequence>MATSVATSIIMVLGDMVMSNVSMTSMTAGQPDMTNKDTVSMATTPLRTSNKATILKGISSMATALTDTSNAHMVSMGTANIDFTRTRSTYVLRTLIHPTSELFTCPVDLAQLHLNRDAVSAADRAIRRFVVSVLWLLRDETVY</sequence>
<dbReference type="OrthoDB" id="10332788at2759"/>
<organism evidence="1 2">
    <name type="scientific">Exophiala oligosperma</name>
    <dbReference type="NCBI Taxonomy" id="215243"/>
    <lineage>
        <taxon>Eukaryota</taxon>
        <taxon>Fungi</taxon>
        <taxon>Dikarya</taxon>
        <taxon>Ascomycota</taxon>
        <taxon>Pezizomycotina</taxon>
        <taxon>Eurotiomycetes</taxon>
        <taxon>Chaetothyriomycetidae</taxon>
        <taxon>Chaetothyriales</taxon>
        <taxon>Herpotrichiellaceae</taxon>
        <taxon>Exophiala</taxon>
    </lineage>
</organism>
<dbReference type="EMBL" id="KN847336">
    <property type="protein sequence ID" value="KIW42994.1"/>
    <property type="molecule type" value="Genomic_DNA"/>
</dbReference>